<evidence type="ECO:0000256" key="8">
    <source>
        <dbReference type="ARBA" id="ARBA00023769"/>
    </source>
</evidence>
<dbReference type="PROSITE" id="PS00018">
    <property type="entry name" value="EF_HAND_1"/>
    <property type="match status" value="4"/>
</dbReference>
<dbReference type="Ensembl" id="ENSEBUT00000026157.1">
    <property type="protein sequence ID" value="ENSEBUP00000025581.1"/>
    <property type="gene ID" value="ENSEBUG00000015766.1"/>
</dbReference>
<dbReference type="Gene3D" id="1.10.238.10">
    <property type="entry name" value="EF-hand"/>
    <property type="match status" value="3"/>
</dbReference>
<dbReference type="CDD" id="cd16225">
    <property type="entry name" value="EFh_CREC_cab45"/>
    <property type="match status" value="1"/>
</dbReference>
<keyword evidence="3" id="KW-0732">Signal</keyword>
<evidence type="ECO:0000256" key="5">
    <source>
        <dbReference type="ARBA" id="ARBA00022837"/>
    </source>
</evidence>
<accession>A0A8C4R9R3</accession>
<evidence type="ECO:0000256" key="3">
    <source>
        <dbReference type="ARBA" id="ARBA00022729"/>
    </source>
</evidence>
<feature type="region of interest" description="Disordered" evidence="11">
    <location>
        <begin position="38"/>
        <end position="71"/>
    </location>
</feature>
<feature type="domain" description="EF-hand" evidence="12">
    <location>
        <begin position="305"/>
        <end position="330"/>
    </location>
</feature>
<dbReference type="GO" id="GO:0005796">
    <property type="term" value="C:Golgi lumen"/>
    <property type="evidence" value="ECO:0007669"/>
    <property type="project" value="UniProtKB-SubCell"/>
</dbReference>
<evidence type="ECO:0000256" key="7">
    <source>
        <dbReference type="ARBA" id="ARBA00023180"/>
    </source>
</evidence>
<dbReference type="InterPro" id="IPR027240">
    <property type="entry name" value="CAB45_EFh"/>
</dbReference>
<dbReference type="GO" id="GO:0005509">
    <property type="term" value="F:calcium ion binding"/>
    <property type="evidence" value="ECO:0007669"/>
    <property type="project" value="InterPro"/>
</dbReference>
<dbReference type="FunFam" id="1.10.238.10:FF:000195">
    <property type="entry name" value="45 kDa calcium-binding protein"/>
    <property type="match status" value="1"/>
</dbReference>
<evidence type="ECO:0000256" key="1">
    <source>
        <dbReference type="ARBA" id="ARBA00006431"/>
    </source>
</evidence>
<sequence length="379" mass="44250">MISRKMRVCTAVGLAYGSLFALFLLIDVYARPHLVSQVRHPDPSKEGFELKKQPAQGPGEAANEVEQDKDQDIVPPEHINGLKLERDGGLNKDFHPEVFLGKQKEEFDEDSEPRRNREKLVEIFGKVDVNADHKVTAVELQHWIMNKTREHFQQAMEENKDHFKAVDPDGDGRVSWDEYRIKFLVSKGMDEKEITKRIKHNEDLKIDEEMEEVLDNLQDRWMQADDSPQDQLLSEHEFLAFQHPEHSRGMLGYMVHEIIRDLDQDKDQKLSASEFASLPVGTVENQKEQDIDDEWVRERRREFTDVIDTDHDGLVTRQELEAYMDPMNEHNALSEARQMIAVADEDEDESLNLEEILRYSEYFTGSKLMDYARNVHEEF</sequence>
<name>A0A8C4R9R3_EPTBU</name>
<keyword evidence="2" id="KW-0479">Metal-binding</keyword>
<protein>
    <recommendedName>
        <fullName evidence="9">45 kDa calcium-binding protein</fullName>
    </recommendedName>
    <alternativeName>
        <fullName evidence="10">Stromal cell-derived factor 4</fullName>
    </alternativeName>
</protein>
<dbReference type="OMA" id="MNEYSAL"/>
<dbReference type="PANTHER" id="PTHR10827:SF98">
    <property type="entry name" value="45 KDA CALCIUM-BINDING PROTEIN"/>
    <property type="match status" value="1"/>
</dbReference>
<feature type="domain" description="EF-hand" evidence="12">
    <location>
        <begin position="115"/>
        <end position="150"/>
    </location>
</feature>
<dbReference type="GO" id="GO:0017156">
    <property type="term" value="P:calcium-ion regulated exocytosis"/>
    <property type="evidence" value="ECO:0007669"/>
    <property type="project" value="TreeGrafter"/>
</dbReference>
<dbReference type="InterPro" id="IPR018247">
    <property type="entry name" value="EF_Hand_1_Ca_BS"/>
</dbReference>
<dbReference type="SMART" id="SM00054">
    <property type="entry name" value="EFh"/>
    <property type="match status" value="5"/>
</dbReference>
<dbReference type="Pfam" id="PF13202">
    <property type="entry name" value="EF-hand_5"/>
    <property type="match status" value="2"/>
</dbReference>
<evidence type="ECO:0000313" key="13">
    <source>
        <dbReference type="Ensembl" id="ENSEBUP00000025581.1"/>
    </source>
</evidence>
<keyword evidence="6" id="KW-0333">Golgi apparatus</keyword>
<dbReference type="Proteomes" id="UP000694388">
    <property type="component" value="Unplaced"/>
</dbReference>
<dbReference type="FunFam" id="1.10.238.10:FF:000120">
    <property type="entry name" value="45 kDa calcium-binding protein"/>
    <property type="match status" value="1"/>
</dbReference>
<evidence type="ECO:0000256" key="4">
    <source>
        <dbReference type="ARBA" id="ARBA00022737"/>
    </source>
</evidence>
<dbReference type="InterPro" id="IPR011992">
    <property type="entry name" value="EF-hand-dom_pair"/>
</dbReference>
<evidence type="ECO:0000256" key="10">
    <source>
        <dbReference type="ARBA" id="ARBA00031511"/>
    </source>
</evidence>
<evidence type="ECO:0000256" key="11">
    <source>
        <dbReference type="SAM" id="MobiDB-lite"/>
    </source>
</evidence>
<evidence type="ECO:0000256" key="6">
    <source>
        <dbReference type="ARBA" id="ARBA00023034"/>
    </source>
</evidence>
<keyword evidence="5" id="KW-0106">Calcium</keyword>
<keyword evidence="7" id="KW-0325">Glycoprotein</keyword>
<comment type="subcellular location">
    <subcellularLocation>
        <location evidence="8">Golgi apparatus lumen</location>
    </subcellularLocation>
</comment>
<reference evidence="13" key="2">
    <citation type="submission" date="2025-09" db="UniProtKB">
        <authorList>
            <consortium name="Ensembl"/>
        </authorList>
    </citation>
    <scope>IDENTIFICATION</scope>
</reference>
<evidence type="ECO:0000256" key="9">
    <source>
        <dbReference type="ARBA" id="ARBA00023817"/>
    </source>
</evidence>
<dbReference type="InterPro" id="IPR002048">
    <property type="entry name" value="EF_hand_dom"/>
</dbReference>
<evidence type="ECO:0000259" key="12">
    <source>
        <dbReference type="PROSITE" id="PS50222"/>
    </source>
</evidence>
<dbReference type="SUPFAM" id="SSF47473">
    <property type="entry name" value="EF-hand"/>
    <property type="match status" value="2"/>
</dbReference>
<dbReference type="GO" id="GO:0002040">
    <property type="term" value="P:sprouting angiogenesis"/>
    <property type="evidence" value="ECO:0007669"/>
    <property type="project" value="Ensembl"/>
</dbReference>
<proteinExistence type="inferred from homology"/>
<keyword evidence="4" id="KW-0677">Repeat</keyword>
<feature type="compositionally biased region" description="Basic and acidic residues" evidence="11">
    <location>
        <begin position="39"/>
        <end position="52"/>
    </location>
</feature>
<feature type="domain" description="EF-hand" evidence="12">
    <location>
        <begin position="154"/>
        <end position="189"/>
    </location>
</feature>
<comment type="similarity">
    <text evidence="1">Belongs to the CREC family.</text>
</comment>
<evidence type="ECO:0000313" key="14">
    <source>
        <dbReference type="Proteomes" id="UP000694388"/>
    </source>
</evidence>
<keyword evidence="14" id="KW-1185">Reference proteome</keyword>
<dbReference type="PANTHER" id="PTHR10827">
    <property type="entry name" value="RETICULOCALBIN"/>
    <property type="match status" value="1"/>
</dbReference>
<dbReference type="GO" id="GO:0005783">
    <property type="term" value="C:endoplasmic reticulum"/>
    <property type="evidence" value="ECO:0007669"/>
    <property type="project" value="TreeGrafter"/>
</dbReference>
<evidence type="ECO:0000256" key="2">
    <source>
        <dbReference type="ARBA" id="ARBA00022723"/>
    </source>
</evidence>
<reference evidence="13" key="1">
    <citation type="submission" date="2025-08" db="UniProtKB">
        <authorList>
            <consortium name="Ensembl"/>
        </authorList>
    </citation>
    <scope>IDENTIFICATION</scope>
</reference>
<dbReference type="PROSITE" id="PS50222">
    <property type="entry name" value="EF_HAND_2"/>
    <property type="match status" value="3"/>
</dbReference>
<organism evidence="13 14">
    <name type="scientific">Eptatretus burgeri</name>
    <name type="common">Inshore hagfish</name>
    <dbReference type="NCBI Taxonomy" id="7764"/>
    <lineage>
        <taxon>Eukaryota</taxon>
        <taxon>Metazoa</taxon>
        <taxon>Chordata</taxon>
        <taxon>Craniata</taxon>
        <taxon>Vertebrata</taxon>
        <taxon>Cyclostomata</taxon>
        <taxon>Myxini</taxon>
        <taxon>Myxiniformes</taxon>
        <taxon>Myxinidae</taxon>
        <taxon>Eptatretinae</taxon>
        <taxon>Eptatretus</taxon>
    </lineage>
</organism>
<dbReference type="AlphaFoldDB" id="A0A8C4R9R3"/>
<dbReference type="GeneTree" id="ENSGT01010000222360"/>